<reference evidence="1" key="1">
    <citation type="journal article" date="2020" name="Nature">
        <title>Giant virus diversity and host interactions through global metagenomics.</title>
        <authorList>
            <person name="Schulz F."/>
            <person name="Roux S."/>
            <person name="Paez-Espino D."/>
            <person name="Jungbluth S."/>
            <person name="Walsh D.A."/>
            <person name="Denef V.J."/>
            <person name="McMahon K.D."/>
            <person name="Konstantinidis K.T."/>
            <person name="Eloe-Fadrosh E.A."/>
            <person name="Kyrpides N.C."/>
            <person name="Woyke T."/>
        </authorList>
    </citation>
    <scope>NUCLEOTIDE SEQUENCE</scope>
    <source>
        <strain evidence="1">GVMAG-M-3300023184-167</strain>
    </source>
</reference>
<accession>A0A6C0HSI5</accession>
<dbReference type="EMBL" id="MN740007">
    <property type="protein sequence ID" value="QHT83287.1"/>
    <property type="molecule type" value="Genomic_DNA"/>
</dbReference>
<sequence>MRFCILFMLFQAWSLKICKDCKFFENGLCKAKGDVKLVNGKITHNLAKYMREYDCGKNAVYFEKNNYKIVTVPYYFVKENKGYIAIISATILYCIAMIKYG</sequence>
<organism evidence="1">
    <name type="scientific">viral metagenome</name>
    <dbReference type="NCBI Taxonomy" id="1070528"/>
    <lineage>
        <taxon>unclassified sequences</taxon>
        <taxon>metagenomes</taxon>
        <taxon>organismal metagenomes</taxon>
    </lineage>
</organism>
<evidence type="ECO:0000313" key="1">
    <source>
        <dbReference type="EMBL" id="QHT83287.1"/>
    </source>
</evidence>
<protein>
    <submittedName>
        <fullName evidence="1">Uncharacterized protein</fullName>
    </submittedName>
</protein>
<proteinExistence type="predicted"/>
<dbReference type="AlphaFoldDB" id="A0A6C0HSI5"/>
<name>A0A6C0HSI5_9ZZZZ</name>